<reference evidence="4 5" key="1">
    <citation type="submission" date="2022-08" db="EMBL/GenBank/DDBJ databases">
        <title>YIM 101645 draft genome.</title>
        <authorList>
            <person name="Chen X."/>
        </authorList>
    </citation>
    <scope>NUCLEOTIDE SEQUENCE [LARGE SCALE GENOMIC DNA]</scope>
    <source>
        <strain evidence="4 5">YIM 101645</strain>
    </source>
</reference>
<feature type="chain" id="PRO_5045052574" evidence="2">
    <location>
        <begin position="24"/>
        <end position="188"/>
    </location>
</feature>
<evidence type="ECO:0000256" key="1">
    <source>
        <dbReference type="SAM" id="MobiDB-lite"/>
    </source>
</evidence>
<evidence type="ECO:0000259" key="3">
    <source>
        <dbReference type="Pfam" id="PF03413"/>
    </source>
</evidence>
<keyword evidence="2" id="KW-0732">Signal</keyword>
<dbReference type="InterPro" id="IPR025711">
    <property type="entry name" value="PepSY"/>
</dbReference>
<evidence type="ECO:0000313" key="5">
    <source>
        <dbReference type="Proteomes" id="UP001205965"/>
    </source>
</evidence>
<organism evidence="4 5">
    <name type="scientific">Corynebacterium lemuris</name>
    <dbReference type="NCBI Taxonomy" id="1859292"/>
    <lineage>
        <taxon>Bacteria</taxon>
        <taxon>Bacillati</taxon>
        <taxon>Actinomycetota</taxon>
        <taxon>Actinomycetes</taxon>
        <taxon>Mycobacteriales</taxon>
        <taxon>Corynebacteriaceae</taxon>
        <taxon>Corynebacterium</taxon>
    </lineage>
</organism>
<evidence type="ECO:0000313" key="4">
    <source>
        <dbReference type="EMBL" id="MCS5479135.1"/>
    </source>
</evidence>
<gene>
    <name evidence="4" type="ORF">NYP18_05655</name>
</gene>
<dbReference type="Pfam" id="PF03413">
    <property type="entry name" value="PepSY"/>
    <property type="match status" value="1"/>
</dbReference>
<name>A0ABT2FWF9_9CORY</name>
<feature type="compositionally biased region" description="Low complexity" evidence="1">
    <location>
        <begin position="33"/>
        <end position="45"/>
    </location>
</feature>
<keyword evidence="5" id="KW-1185">Reference proteome</keyword>
<feature type="domain" description="PepSY" evidence="3">
    <location>
        <begin position="136"/>
        <end position="185"/>
    </location>
</feature>
<evidence type="ECO:0000256" key="2">
    <source>
        <dbReference type="SAM" id="SignalP"/>
    </source>
</evidence>
<dbReference type="PROSITE" id="PS51257">
    <property type="entry name" value="PROKAR_LIPOPROTEIN"/>
    <property type="match status" value="1"/>
</dbReference>
<feature type="region of interest" description="Disordered" evidence="1">
    <location>
        <begin position="33"/>
        <end position="61"/>
    </location>
</feature>
<feature type="signal peptide" evidence="2">
    <location>
        <begin position="1"/>
        <end position="23"/>
    </location>
</feature>
<feature type="compositionally biased region" description="Polar residues" evidence="1">
    <location>
        <begin position="48"/>
        <end position="57"/>
    </location>
</feature>
<dbReference type="Proteomes" id="UP001205965">
    <property type="component" value="Unassembled WGS sequence"/>
</dbReference>
<comment type="caution">
    <text evidence="4">The sequence shown here is derived from an EMBL/GenBank/DDBJ whole genome shotgun (WGS) entry which is preliminary data.</text>
</comment>
<protein>
    <submittedName>
        <fullName evidence="4">PepSY domain-containing protein</fullName>
    </submittedName>
</protein>
<dbReference type="EMBL" id="JANWTC010000003">
    <property type="protein sequence ID" value="MCS5479135.1"/>
    <property type="molecule type" value="Genomic_DNA"/>
</dbReference>
<accession>A0ABT2FWF9</accession>
<dbReference type="RefSeq" id="WP_259427201.1">
    <property type="nucleotide sequence ID" value="NZ_JANWTC010000003.1"/>
</dbReference>
<dbReference type="Gene3D" id="3.10.450.40">
    <property type="match status" value="1"/>
</dbReference>
<sequence length="188" mass="20171">MNTRIMKTIAIAASAGLFLAACADTDDTVADDPGTVTTTATTPGASPVETTMTTADTDPQIEGEDPVFRVIDAVLAEYSDGIIVDIDREDDADSFDIDVVQGEDLIELQVDFDGALREDEREGDGEQVLRAQDATVTAEDAIQQALELHPEGLLDEAELDEEDGTLQWRISLDDADRNDLAEVDIAAN</sequence>
<proteinExistence type="predicted"/>